<reference evidence="1 2" key="2">
    <citation type="submission" date="2018-11" db="EMBL/GenBank/DDBJ databases">
        <authorList>
            <consortium name="Pathogen Informatics"/>
        </authorList>
    </citation>
    <scope>NUCLEOTIDE SEQUENCE [LARGE SCALE GENOMIC DNA]</scope>
    <source>
        <strain evidence="1 2">NST_G2</strain>
    </source>
</reference>
<protein>
    <submittedName>
        <fullName evidence="1 3">Uncharacterized protein</fullName>
    </submittedName>
</protein>
<evidence type="ECO:0000313" key="3">
    <source>
        <dbReference type="WBParaSite" id="SSLN_0001539101-mRNA-1"/>
    </source>
</evidence>
<evidence type="ECO:0000313" key="1">
    <source>
        <dbReference type="EMBL" id="VDM01218.1"/>
    </source>
</evidence>
<keyword evidence="2" id="KW-1185">Reference proteome</keyword>
<evidence type="ECO:0000313" key="2">
    <source>
        <dbReference type="Proteomes" id="UP000275846"/>
    </source>
</evidence>
<organism evidence="3">
    <name type="scientific">Schistocephalus solidus</name>
    <name type="common">Tapeworm</name>
    <dbReference type="NCBI Taxonomy" id="70667"/>
    <lineage>
        <taxon>Eukaryota</taxon>
        <taxon>Metazoa</taxon>
        <taxon>Spiralia</taxon>
        <taxon>Lophotrochozoa</taxon>
        <taxon>Platyhelminthes</taxon>
        <taxon>Cestoda</taxon>
        <taxon>Eucestoda</taxon>
        <taxon>Diphyllobothriidea</taxon>
        <taxon>Diphyllobothriidae</taxon>
        <taxon>Schistocephalus</taxon>
    </lineage>
</organism>
<proteinExistence type="predicted"/>
<sequence>MSATSRKIPALNHKAAVLASAESLRFRVFIYKPFSLPEILSCVYKELRNPSAGHYDDELTGNQKDVSLITLLRSDQHFDFTKLNARSGGECSCGRLQLVPNSHLWPLEVGYFPAATPRATVTTGGLNQVRVFGVVCASTPSMSD</sequence>
<gene>
    <name evidence="1" type="ORF">SSLN_LOCUS14832</name>
</gene>
<dbReference type="EMBL" id="UYSU01039349">
    <property type="protein sequence ID" value="VDM01218.1"/>
    <property type="molecule type" value="Genomic_DNA"/>
</dbReference>
<name>A0A183TED4_SCHSO</name>
<dbReference type="OrthoDB" id="10237142at2759"/>
<dbReference type="AlphaFoldDB" id="A0A183TED4"/>
<reference evidence="3" key="1">
    <citation type="submission" date="2016-06" db="UniProtKB">
        <authorList>
            <consortium name="WormBaseParasite"/>
        </authorList>
    </citation>
    <scope>IDENTIFICATION</scope>
</reference>
<dbReference type="WBParaSite" id="SSLN_0001539101-mRNA-1">
    <property type="protein sequence ID" value="SSLN_0001539101-mRNA-1"/>
    <property type="gene ID" value="SSLN_0001539101"/>
</dbReference>
<accession>A0A183TED4</accession>
<dbReference type="Proteomes" id="UP000275846">
    <property type="component" value="Unassembled WGS sequence"/>
</dbReference>